<dbReference type="InterPro" id="IPR011006">
    <property type="entry name" value="CheY-like_superfamily"/>
</dbReference>
<dbReference type="Pfam" id="PF00072">
    <property type="entry name" value="Response_reg"/>
    <property type="match status" value="1"/>
</dbReference>
<dbReference type="SMART" id="SM00862">
    <property type="entry name" value="Trans_reg_C"/>
    <property type="match status" value="1"/>
</dbReference>
<evidence type="ECO:0000313" key="11">
    <source>
        <dbReference type="Proteomes" id="UP000279994"/>
    </source>
</evidence>
<dbReference type="InterPro" id="IPR001789">
    <property type="entry name" value="Sig_transdc_resp-reg_receiver"/>
</dbReference>
<dbReference type="GO" id="GO:0005829">
    <property type="term" value="C:cytosol"/>
    <property type="evidence" value="ECO:0007669"/>
    <property type="project" value="TreeGrafter"/>
</dbReference>
<protein>
    <submittedName>
        <fullName evidence="10">DNA-binding response regulator</fullName>
    </submittedName>
</protein>
<dbReference type="PROSITE" id="PS50110">
    <property type="entry name" value="RESPONSE_REGULATORY"/>
    <property type="match status" value="1"/>
</dbReference>
<dbReference type="GO" id="GO:0000156">
    <property type="term" value="F:phosphorelay response regulator activity"/>
    <property type="evidence" value="ECO:0007669"/>
    <property type="project" value="TreeGrafter"/>
</dbReference>
<dbReference type="InterPro" id="IPR036388">
    <property type="entry name" value="WH-like_DNA-bd_sf"/>
</dbReference>
<evidence type="ECO:0000256" key="7">
    <source>
        <dbReference type="PROSITE-ProRule" id="PRU01091"/>
    </source>
</evidence>
<gene>
    <name evidence="10" type="ORF">EFL26_09740</name>
</gene>
<keyword evidence="1 6" id="KW-0597">Phosphoprotein</keyword>
<keyword evidence="4 7" id="KW-0238">DNA-binding</keyword>
<accession>A0A3N0GSA3</accession>
<dbReference type="GO" id="GO:0032993">
    <property type="term" value="C:protein-DNA complex"/>
    <property type="evidence" value="ECO:0007669"/>
    <property type="project" value="TreeGrafter"/>
</dbReference>
<dbReference type="PANTHER" id="PTHR48111:SF1">
    <property type="entry name" value="TWO-COMPONENT RESPONSE REGULATOR ORR33"/>
    <property type="match status" value="1"/>
</dbReference>
<evidence type="ECO:0000313" key="10">
    <source>
        <dbReference type="EMBL" id="RNM15002.1"/>
    </source>
</evidence>
<dbReference type="SUPFAM" id="SSF52172">
    <property type="entry name" value="CheY-like"/>
    <property type="match status" value="1"/>
</dbReference>
<organism evidence="10 11">
    <name type="scientific">Nocardioides pocheonensis</name>
    <dbReference type="NCBI Taxonomy" id="661485"/>
    <lineage>
        <taxon>Bacteria</taxon>
        <taxon>Bacillati</taxon>
        <taxon>Actinomycetota</taxon>
        <taxon>Actinomycetes</taxon>
        <taxon>Propionibacteriales</taxon>
        <taxon>Nocardioidaceae</taxon>
        <taxon>Nocardioides</taxon>
    </lineage>
</organism>
<dbReference type="InterPro" id="IPR001867">
    <property type="entry name" value="OmpR/PhoB-type_DNA-bd"/>
</dbReference>
<evidence type="ECO:0000256" key="1">
    <source>
        <dbReference type="ARBA" id="ARBA00022553"/>
    </source>
</evidence>
<dbReference type="PANTHER" id="PTHR48111">
    <property type="entry name" value="REGULATOR OF RPOS"/>
    <property type="match status" value="1"/>
</dbReference>
<feature type="domain" description="OmpR/PhoB-type" evidence="9">
    <location>
        <begin position="121"/>
        <end position="214"/>
    </location>
</feature>
<evidence type="ECO:0000256" key="2">
    <source>
        <dbReference type="ARBA" id="ARBA00023012"/>
    </source>
</evidence>
<feature type="DNA-binding region" description="OmpR/PhoB-type" evidence="7">
    <location>
        <begin position="121"/>
        <end position="214"/>
    </location>
</feature>
<evidence type="ECO:0000256" key="4">
    <source>
        <dbReference type="ARBA" id="ARBA00023125"/>
    </source>
</evidence>
<dbReference type="GO" id="GO:0000976">
    <property type="term" value="F:transcription cis-regulatory region binding"/>
    <property type="evidence" value="ECO:0007669"/>
    <property type="project" value="TreeGrafter"/>
</dbReference>
<sequence>MLLVEDDRELAGLLDGLLGEEGYDVEVAPDGQRGLHLGLTRSYDVIVLDRGLPAIEGLDLLGRLRSKGIVTPVLVLSARGNPADRVEGLDAGAEDYVSKPFDVDELLARLRGLLRRHVEHADVVRVPGGAFDVAAREVSLDHGDVVSLSAREADVLLHLARSPKRVFSRDELLEAAFDDAEDEGLVDTYVHYLRRKLGRESVLTVRGVGYRLGRL</sequence>
<dbReference type="Pfam" id="PF00486">
    <property type="entry name" value="Trans_reg_C"/>
    <property type="match status" value="1"/>
</dbReference>
<dbReference type="PROSITE" id="PS51755">
    <property type="entry name" value="OMPR_PHOB"/>
    <property type="match status" value="1"/>
</dbReference>
<evidence type="ECO:0000259" key="8">
    <source>
        <dbReference type="PROSITE" id="PS50110"/>
    </source>
</evidence>
<comment type="caution">
    <text evidence="10">The sequence shown here is derived from an EMBL/GenBank/DDBJ whole genome shotgun (WGS) entry which is preliminary data.</text>
</comment>
<dbReference type="GO" id="GO:0006355">
    <property type="term" value="P:regulation of DNA-templated transcription"/>
    <property type="evidence" value="ECO:0007669"/>
    <property type="project" value="InterPro"/>
</dbReference>
<dbReference type="InterPro" id="IPR039420">
    <property type="entry name" value="WalR-like"/>
</dbReference>
<evidence type="ECO:0000256" key="5">
    <source>
        <dbReference type="ARBA" id="ARBA00023163"/>
    </source>
</evidence>
<feature type="modified residue" description="4-aspartylphosphate" evidence="6">
    <location>
        <position position="49"/>
    </location>
</feature>
<keyword evidence="5" id="KW-0804">Transcription</keyword>
<dbReference type="EMBL" id="RJSF01000036">
    <property type="protein sequence ID" value="RNM15002.1"/>
    <property type="molecule type" value="Genomic_DNA"/>
</dbReference>
<keyword evidence="11" id="KW-1185">Reference proteome</keyword>
<proteinExistence type="predicted"/>
<dbReference type="InterPro" id="IPR016032">
    <property type="entry name" value="Sig_transdc_resp-reg_C-effctor"/>
</dbReference>
<evidence type="ECO:0000259" key="9">
    <source>
        <dbReference type="PROSITE" id="PS51755"/>
    </source>
</evidence>
<dbReference type="Gene3D" id="6.10.250.690">
    <property type="match status" value="1"/>
</dbReference>
<keyword evidence="2" id="KW-0902">Two-component regulatory system</keyword>
<dbReference type="Gene3D" id="1.10.10.10">
    <property type="entry name" value="Winged helix-like DNA-binding domain superfamily/Winged helix DNA-binding domain"/>
    <property type="match status" value="1"/>
</dbReference>
<dbReference type="OrthoDB" id="3197131at2"/>
<evidence type="ECO:0000256" key="3">
    <source>
        <dbReference type="ARBA" id="ARBA00023015"/>
    </source>
</evidence>
<reference evidence="10 11" key="1">
    <citation type="submission" date="2018-11" db="EMBL/GenBank/DDBJ databases">
        <authorList>
            <person name="Li F."/>
        </authorList>
    </citation>
    <scope>NUCLEOTIDE SEQUENCE [LARGE SCALE GENOMIC DNA]</scope>
    <source>
        <strain evidence="10 11">Gsoil 818</strain>
    </source>
</reference>
<dbReference type="CDD" id="cd00383">
    <property type="entry name" value="trans_reg_C"/>
    <property type="match status" value="1"/>
</dbReference>
<dbReference type="Gene3D" id="3.40.50.2300">
    <property type="match status" value="1"/>
</dbReference>
<feature type="domain" description="Response regulatory" evidence="8">
    <location>
        <begin position="1"/>
        <end position="114"/>
    </location>
</feature>
<evidence type="ECO:0000256" key="6">
    <source>
        <dbReference type="PROSITE-ProRule" id="PRU00169"/>
    </source>
</evidence>
<dbReference type="SMART" id="SM00448">
    <property type="entry name" value="REC"/>
    <property type="match status" value="1"/>
</dbReference>
<dbReference type="AlphaFoldDB" id="A0A3N0GSA3"/>
<dbReference type="Proteomes" id="UP000279994">
    <property type="component" value="Unassembled WGS sequence"/>
</dbReference>
<dbReference type="SUPFAM" id="SSF46894">
    <property type="entry name" value="C-terminal effector domain of the bipartite response regulators"/>
    <property type="match status" value="1"/>
</dbReference>
<keyword evidence="3" id="KW-0805">Transcription regulation</keyword>
<name>A0A3N0GSA3_9ACTN</name>